<proteinExistence type="predicted"/>
<evidence type="ECO:0000313" key="4">
    <source>
        <dbReference type="Proteomes" id="UP001597521"/>
    </source>
</evidence>
<keyword evidence="1" id="KW-1133">Transmembrane helix</keyword>
<sequence length="277" mass="28645">MSNKFELLARWGYAARGVVYVILGAIAVTGASSAGGGETGTEGALSTLLQQPFGRVLLAAVAIGLIGYVLWRFAQAFFDADGQGRGAKGYAVRAAQLAAGLANLSLAAAAVSLVLANSGGSGSSGEVSLSAWLMQQPFGRFLVGAVGLTIIIAGLVQAWRGLSGKYRERVKLPPKHEAVLHPLSAFGLAARGVLLAVTGMFFIFAAFTVDPNQAGGLSEGLEWIRQLPFGPYLYGLAAAGLVAFGLYSFIEGRYRVVNAPDAGDLKQAAGNIADVRP</sequence>
<name>A0ABW5QIH8_9HYPH</name>
<organism evidence="3 4">
    <name type="scientific">Devosia albogilva</name>
    <dbReference type="NCBI Taxonomy" id="429726"/>
    <lineage>
        <taxon>Bacteria</taxon>
        <taxon>Pseudomonadati</taxon>
        <taxon>Pseudomonadota</taxon>
        <taxon>Alphaproteobacteria</taxon>
        <taxon>Hyphomicrobiales</taxon>
        <taxon>Devosiaceae</taxon>
        <taxon>Devosia</taxon>
    </lineage>
</organism>
<dbReference type="Pfam" id="PF06724">
    <property type="entry name" value="DUF1206"/>
    <property type="match status" value="3"/>
</dbReference>
<feature type="transmembrane region" description="Helical" evidence="1">
    <location>
        <begin position="229"/>
        <end position="250"/>
    </location>
</feature>
<feature type="domain" description="DUF1206" evidence="2">
    <location>
        <begin position="97"/>
        <end position="162"/>
    </location>
</feature>
<dbReference type="Proteomes" id="UP001597521">
    <property type="component" value="Unassembled WGS sequence"/>
</dbReference>
<keyword evidence="4" id="KW-1185">Reference proteome</keyword>
<comment type="caution">
    <text evidence="3">The sequence shown here is derived from an EMBL/GenBank/DDBJ whole genome shotgun (WGS) entry which is preliminary data.</text>
</comment>
<dbReference type="RefSeq" id="WP_386832461.1">
    <property type="nucleotide sequence ID" value="NZ_JBHUNP010000001.1"/>
</dbReference>
<feature type="transmembrane region" description="Helical" evidence="1">
    <location>
        <begin position="138"/>
        <end position="162"/>
    </location>
</feature>
<accession>A0ABW5QIH8</accession>
<keyword evidence="1" id="KW-0472">Membrane</keyword>
<feature type="domain" description="DUF1206" evidence="2">
    <location>
        <begin position="12"/>
        <end position="78"/>
    </location>
</feature>
<gene>
    <name evidence="3" type="ORF">ACFSX5_06440</name>
</gene>
<evidence type="ECO:0000256" key="1">
    <source>
        <dbReference type="SAM" id="Phobius"/>
    </source>
</evidence>
<keyword evidence="1" id="KW-0812">Transmembrane</keyword>
<dbReference type="InterPro" id="IPR009597">
    <property type="entry name" value="DUF1206"/>
</dbReference>
<feature type="domain" description="DUF1206" evidence="2">
    <location>
        <begin position="186"/>
        <end position="255"/>
    </location>
</feature>
<evidence type="ECO:0000259" key="2">
    <source>
        <dbReference type="Pfam" id="PF06724"/>
    </source>
</evidence>
<feature type="transmembrane region" description="Helical" evidence="1">
    <location>
        <begin position="12"/>
        <end position="33"/>
    </location>
</feature>
<evidence type="ECO:0000313" key="3">
    <source>
        <dbReference type="EMBL" id="MFD2647435.1"/>
    </source>
</evidence>
<dbReference type="EMBL" id="JBHUNP010000001">
    <property type="protein sequence ID" value="MFD2647435.1"/>
    <property type="molecule type" value="Genomic_DNA"/>
</dbReference>
<feature type="transmembrane region" description="Helical" evidence="1">
    <location>
        <begin position="183"/>
        <end position="209"/>
    </location>
</feature>
<feature type="transmembrane region" description="Helical" evidence="1">
    <location>
        <begin position="94"/>
        <end position="118"/>
    </location>
</feature>
<protein>
    <submittedName>
        <fullName evidence="3">DUF1206 domain-containing protein</fullName>
    </submittedName>
</protein>
<feature type="transmembrane region" description="Helical" evidence="1">
    <location>
        <begin position="53"/>
        <end position="73"/>
    </location>
</feature>
<reference evidence="4" key="1">
    <citation type="journal article" date="2019" name="Int. J. Syst. Evol. Microbiol.">
        <title>The Global Catalogue of Microorganisms (GCM) 10K type strain sequencing project: providing services to taxonomists for standard genome sequencing and annotation.</title>
        <authorList>
            <consortium name="The Broad Institute Genomics Platform"/>
            <consortium name="The Broad Institute Genome Sequencing Center for Infectious Disease"/>
            <person name="Wu L."/>
            <person name="Ma J."/>
        </authorList>
    </citation>
    <scope>NUCLEOTIDE SEQUENCE [LARGE SCALE GENOMIC DNA]</scope>
    <source>
        <strain evidence="4">CCM 7427</strain>
    </source>
</reference>